<comment type="caution">
    <text evidence="2">The sequence shown here is derived from an EMBL/GenBank/DDBJ whole genome shotgun (WGS) entry which is preliminary data.</text>
</comment>
<keyword evidence="3" id="KW-1185">Reference proteome</keyword>
<dbReference type="EMBL" id="JAZDRO010000001">
    <property type="protein sequence ID" value="MEE2565528.1"/>
    <property type="molecule type" value="Genomic_DNA"/>
</dbReference>
<organism evidence="2 3">
    <name type="scientific">Hyphobacterium marinum</name>
    <dbReference type="NCBI Taxonomy" id="3116574"/>
    <lineage>
        <taxon>Bacteria</taxon>
        <taxon>Pseudomonadati</taxon>
        <taxon>Pseudomonadota</taxon>
        <taxon>Alphaproteobacteria</taxon>
        <taxon>Maricaulales</taxon>
        <taxon>Maricaulaceae</taxon>
        <taxon>Hyphobacterium</taxon>
    </lineage>
</organism>
<reference evidence="2 3" key="1">
    <citation type="submission" date="2024-01" db="EMBL/GenBank/DDBJ databases">
        <title>Hyphobacterium bacterium isolated from marine sediment.</title>
        <authorList>
            <person name="Zhao S."/>
        </authorList>
    </citation>
    <scope>NUCLEOTIDE SEQUENCE [LARGE SCALE GENOMIC DNA]</scope>
    <source>
        <strain evidence="2 3">Y60-23</strain>
    </source>
</reference>
<name>A0ABU7LVD8_9PROT</name>
<feature type="transmembrane region" description="Helical" evidence="1">
    <location>
        <begin position="66"/>
        <end position="87"/>
    </location>
</feature>
<gene>
    <name evidence="2" type="ORF">V0U35_02450</name>
</gene>
<accession>A0ABU7LVD8</accession>
<keyword evidence="1" id="KW-0812">Transmembrane</keyword>
<feature type="transmembrane region" description="Helical" evidence="1">
    <location>
        <begin position="34"/>
        <end position="59"/>
    </location>
</feature>
<evidence type="ECO:0000313" key="2">
    <source>
        <dbReference type="EMBL" id="MEE2565528.1"/>
    </source>
</evidence>
<keyword evidence="1" id="KW-0472">Membrane</keyword>
<dbReference type="Proteomes" id="UP001310692">
    <property type="component" value="Unassembled WGS sequence"/>
</dbReference>
<evidence type="ECO:0000256" key="1">
    <source>
        <dbReference type="SAM" id="Phobius"/>
    </source>
</evidence>
<protein>
    <submittedName>
        <fullName evidence="2">Uncharacterized protein</fullName>
    </submittedName>
</protein>
<keyword evidence="1" id="KW-1133">Transmembrane helix</keyword>
<dbReference type="RefSeq" id="WP_330195063.1">
    <property type="nucleotide sequence ID" value="NZ_JAZDRO010000001.1"/>
</dbReference>
<proteinExistence type="predicted"/>
<sequence length="96" mass="10307">MIPVLLILVLPAILGAFAAWYFRARMRAMRWNIFAFSLIMGLLTPVLIGQLTALAMVNLVEDAMALAWPLMAGVAAGSSWFCFAIGYKLTAGGGEA</sequence>
<evidence type="ECO:0000313" key="3">
    <source>
        <dbReference type="Proteomes" id="UP001310692"/>
    </source>
</evidence>